<dbReference type="OrthoDB" id="9988974at2759"/>
<keyword evidence="10" id="KW-0732">Signal</keyword>
<dbReference type="InterPro" id="IPR002172">
    <property type="entry name" value="LDrepeatLR_classA_rpt"/>
</dbReference>
<evidence type="ECO:0000256" key="4">
    <source>
        <dbReference type="ARBA" id="ARBA00022989"/>
    </source>
</evidence>
<dbReference type="PANTHER" id="PTHR24270">
    <property type="entry name" value="LOW-DENSITY LIPOPROTEIN RECEPTOR-RELATED"/>
    <property type="match status" value="1"/>
</dbReference>
<dbReference type="EMBL" id="OU900096">
    <property type="protein sequence ID" value="CAH1181887.1"/>
    <property type="molecule type" value="Genomic_DNA"/>
</dbReference>
<dbReference type="GO" id="GO:0016192">
    <property type="term" value="P:vesicle-mediated transport"/>
    <property type="evidence" value="ECO:0007669"/>
    <property type="project" value="UniProtKB-ARBA"/>
</dbReference>
<keyword evidence="12" id="KW-1185">Reference proteome</keyword>
<keyword evidence="3" id="KW-0677">Repeat</keyword>
<evidence type="ECO:0000256" key="8">
    <source>
        <dbReference type="SAM" id="MobiDB-lite"/>
    </source>
</evidence>
<dbReference type="InterPro" id="IPR035914">
    <property type="entry name" value="Sperma_CUB_dom_sf"/>
</dbReference>
<feature type="region of interest" description="Disordered" evidence="8">
    <location>
        <begin position="518"/>
        <end position="537"/>
    </location>
</feature>
<dbReference type="GO" id="GO:0005886">
    <property type="term" value="C:plasma membrane"/>
    <property type="evidence" value="ECO:0007669"/>
    <property type="project" value="TreeGrafter"/>
</dbReference>
<evidence type="ECO:0000256" key="1">
    <source>
        <dbReference type="ARBA" id="ARBA00004167"/>
    </source>
</evidence>
<dbReference type="InterPro" id="IPR050685">
    <property type="entry name" value="LDLR"/>
</dbReference>
<gene>
    <name evidence="11" type="ORF">PHYEVI_LOCUS6756</name>
</gene>
<dbReference type="SUPFAM" id="SSF49854">
    <property type="entry name" value="Spermadhesin, CUB domain"/>
    <property type="match status" value="1"/>
</dbReference>
<evidence type="ECO:0000256" key="5">
    <source>
        <dbReference type="ARBA" id="ARBA00023136"/>
    </source>
</evidence>
<comment type="subcellular location">
    <subcellularLocation>
        <location evidence="1">Membrane</location>
        <topology evidence="1">Single-pass membrane protein</topology>
    </subcellularLocation>
</comment>
<comment type="caution">
    <text evidence="7">Lacks conserved residue(s) required for the propagation of feature annotation.</text>
</comment>
<dbReference type="Gene3D" id="2.60.120.290">
    <property type="entry name" value="Spermadhesin, CUB domain"/>
    <property type="match status" value="1"/>
</dbReference>
<feature type="region of interest" description="Disordered" evidence="8">
    <location>
        <begin position="430"/>
        <end position="467"/>
    </location>
</feature>
<dbReference type="SMART" id="SM00192">
    <property type="entry name" value="LDLa"/>
    <property type="match status" value="2"/>
</dbReference>
<feature type="disulfide bond" evidence="7">
    <location>
        <begin position="192"/>
        <end position="207"/>
    </location>
</feature>
<feature type="compositionally biased region" description="Low complexity" evidence="8">
    <location>
        <begin position="568"/>
        <end position="578"/>
    </location>
</feature>
<dbReference type="PROSITE" id="PS50068">
    <property type="entry name" value="LDLRA_2"/>
    <property type="match status" value="2"/>
</dbReference>
<feature type="signal peptide" evidence="10">
    <location>
        <begin position="1"/>
        <end position="18"/>
    </location>
</feature>
<dbReference type="AlphaFoldDB" id="A0A9P0DUQ4"/>
<proteinExistence type="predicted"/>
<evidence type="ECO:0000313" key="12">
    <source>
        <dbReference type="Proteomes" id="UP001153712"/>
    </source>
</evidence>
<sequence length="598" mass="67780">MTVYSFVVTFLCMKIITASICGTEYVFGPEGEIKFGTVDLFRKNCTWIISPPNDSVTTIRILDLNLEDCWSFNRCCFKITDNENVLFDLCNDKINHPVVLNSNKQNITVVVEAVNIYLRIWIRFLSRSSDKCTNFDYQCLDNSGCYNSTQLCSDNGFICNDRSDLQGCSPCNSTAAICNRFSNQCYDILKRCDGILDCNSGEDELNCSSLCPHEIKCPLENKCFSLSQICDFIYDCSDGFDERDCLQQNHGLRNFAITIMFLLCSVGCMIFLCFLFRWIIQKRENTRFLHNIPEFPLQPFEGPGDSNEEYEQNDLLDTEFVQGGEIFEHYMVAVRRKDSCCPRSSQAGTGIIPKYSHLDLDGDNELVVLASLNVPTDMCVGLNVPETSKEKLETIKSISERASSISSANVRSKRNSKCANVSHIFGPSSSMPSTSLADTYHQIDTRNVKTRRRRRSKSSSFSEASVEPEPTKFVTTAFIEKSKEQMPNIQVPVTRHAWRSPPKQFESFDELREIKVKEPAQAPAQAPSQAQAPASVPVPIESAQWLDIDDDSRYKTITRRPLHRNPFSPRSPRTSASASKRRIGYLCNNKLKRSNNWV</sequence>
<feature type="compositionally biased region" description="Low complexity" evidence="8">
    <location>
        <begin position="519"/>
        <end position="537"/>
    </location>
</feature>
<evidence type="ECO:0000256" key="6">
    <source>
        <dbReference type="ARBA" id="ARBA00023157"/>
    </source>
</evidence>
<keyword evidence="5 9" id="KW-0472">Membrane</keyword>
<feature type="chain" id="PRO_5040146304" evidence="10">
    <location>
        <begin position="19"/>
        <end position="598"/>
    </location>
</feature>
<evidence type="ECO:0000256" key="9">
    <source>
        <dbReference type="SAM" id="Phobius"/>
    </source>
</evidence>
<keyword evidence="4 9" id="KW-1133">Transmembrane helix</keyword>
<organism evidence="11 12">
    <name type="scientific">Phyllotreta striolata</name>
    <name type="common">Striped flea beetle</name>
    <name type="synonym">Crioceris striolata</name>
    <dbReference type="NCBI Taxonomy" id="444603"/>
    <lineage>
        <taxon>Eukaryota</taxon>
        <taxon>Metazoa</taxon>
        <taxon>Ecdysozoa</taxon>
        <taxon>Arthropoda</taxon>
        <taxon>Hexapoda</taxon>
        <taxon>Insecta</taxon>
        <taxon>Pterygota</taxon>
        <taxon>Neoptera</taxon>
        <taxon>Endopterygota</taxon>
        <taxon>Coleoptera</taxon>
        <taxon>Polyphaga</taxon>
        <taxon>Cucujiformia</taxon>
        <taxon>Chrysomeloidea</taxon>
        <taxon>Chrysomelidae</taxon>
        <taxon>Galerucinae</taxon>
        <taxon>Alticini</taxon>
        <taxon>Phyllotreta</taxon>
    </lineage>
</organism>
<reference evidence="11" key="1">
    <citation type="submission" date="2022-01" db="EMBL/GenBank/DDBJ databases">
        <authorList>
            <person name="King R."/>
        </authorList>
    </citation>
    <scope>NUCLEOTIDE SEQUENCE</scope>
</reference>
<dbReference type="SUPFAM" id="SSF57424">
    <property type="entry name" value="LDL receptor-like module"/>
    <property type="match status" value="2"/>
</dbReference>
<evidence type="ECO:0000256" key="2">
    <source>
        <dbReference type="ARBA" id="ARBA00022692"/>
    </source>
</evidence>
<keyword evidence="6 7" id="KW-1015">Disulfide bond</keyword>
<dbReference type="InterPro" id="IPR036055">
    <property type="entry name" value="LDL_receptor-like_sf"/>
</dbReference>
<evidence type="ECO:0000256" key="7">
    <source>
        <dbReference type="PROSITE-ProRule" id="PRU00124"/>
    </source>
</evidence>
<dbReference type="PRINTS" id="PR00261">
    <property type="entry name" value="LDLRECEPTOR"/>
</dbReference>
<feature type="compositionally biased region" description="Basic residues" evidence="8">
    <location>
        <begin position="448"/>
        <end position="457"/>
    </location>
</feature>
<protein>
    <submittedName>
        <fullName evidence="11">Uncharacterized protein</fullName>
    </submittedName>
</protein>
<feature type="transmembrane region" description="Helical" evidence="9">
    <location>
        <begin position="255"/>
        <end position="280"/>
    </location>
</feature>
<dbReference type="CDD" id="cd00112">
    <property type="entry name" value="LDLa"/>
    <property type="match status" value="2"/>
</dbReference>
<keyword evidence="2 9" id="KW-0812">Transmembrane</keyword>
<feature type="region of interest" description="Disordered" evidence="8">
    <location>
        <begin position="558"/>
        <end position="581"/>
    </location>
</feature>
<evidence type="ECO:0000256" key="10">
    <source>
        <dbReference type="SAM" id="SignalP"/>
    </source>
</evidence>
<accession>A0A9P0DUQ4</accession>
<dbReference type="Proteomes" id="UP001153712">
    <property type="component" value="Chromosome 3"/>
</dbReference>
<name>A0A9P0DUQ4_PHYSR</name>
<evidence type="ECO:0000313" key="11">
    <source>
        <dbReference type="EMBL" id="CAH1181887.1"/>
    </source>
</evidence>
<evidence type="ECO:0000256" key="3">
    <source>
        <dbReference type="ARBA" id="ARBA00022737"/>
    </source>
</evidence>
<dbReference type="Gene3D" id="4.10.400.10">
    <property type="entry name" value="Low-density Lipoprotein Receptor"/>
    <property type="match status" value="2"/>
</dbReference>
<feature type="disulfide bond" evidence="7">
    <location>
        <begin position="230"/>
        <end position="245"/>
    </location>
</feature>